<accession>A0A841R4J0</accession>
<protein>
    <submittedName>
        <fullName evidence="1">Uncharacterized protein</fullName>
    </submittedName>
</protein>
<organism evidence="1 2">
    <name type="scientific">Negativicoccus succinicivorans</name>
    <dbReference type="NCBI Taxonomy" id="620903"/>
    <lineage>
        <taxon>Bacteria</taxon>
        <taxon>Bacillati</taxon>
        <taxon>Bacillota</taxon>
        <taxon>Negativicutes</taxon>
        <taxon>Veillonellales</taxon>
        <taxon>Veillonellaceae</taxon>
        <taxon>Negativicoccus</taxon>
    </lineage>
</organism>
<sequence>MERILYLPVLSSPAGWLGALAGCGVPAAYWQAEYRRWCHDRATVTVHDVTCRGIVGRDVAVTATLPVSPAAAAVRASLPTDGEAAGGWQRLAALAVQAETVGAVLTADEWLLAAGIALGLDYLDVTVVAAESVGTGAIAVLTQTWVTTQMPGERIADRVGYGICGDAVTEATLGYRQPVPWTQERPYVFGDTARARGTISGW</sequence>
<name>A0A841R4J0_9FIRM</name>
<keyword evidence="2" id="KW-1185">Reference proteome</keyword>
<evidence type="ECO:0000313" key="1">
    <source>
        <dbReference type="EMBL" id="MBB6477698.1"/>
    </source>
</evidence>
<dbReference type="GeneID" id="93486009"/>
<dbReference type="Proteomes" id="UP000591941">
    <property type="component" value="Unassembled WGS sequence"/>
</dbReference>
<proteinExistence type="predicted"/>
<reference evidence="1 2" key="1">
    <citation type="submission" date="2020-08" db="EMBL/GenBank/DDBJ databases">
        <title>Genomic Encyclopedia of Type Strains, Phase IV (KMG-IV): sequencing the most valuable type-strain genomes for metagenomic binning, comparative biology and taxonomic classification.</title>
        <authorList>
            <person name="Goeker M."/>
        </authorList>
    </citation>
    <scope>NUCLEOTIDE SEQUENCE [LARGE SCALE GENOMIC DNA]</scope>
    <source>
        <strain evidence="1 2">DSM 21255</strain>
    </source>
</reference>
<dbReference type="RefSeq" id="WP_034436991.1">
    <property type="nucleotide sequence ID" value="NZ_CABWNB010000002.1"/>
</dbReference>
<dbReference type="EMBL" id="JACHHI010000003">
    <property type="protein sequence ID" value="MBB6477698.1"/>
    <property type="molecule type" value="Genomic_DNA"/>
</dbReference>
<evidence type="ECO:0000313" key="2">
    <source>
        <dbReference type="Proteomes" id="UP000591941"/>
    </source>
</evidence>
<comment type="caution">
    <text evidence="1">The sequence shown here is derived from an EMBL/GenBank/DDBJ whole genome shotgun (WGS) entry which is preliminary data.</text>
</comment>
<gene>
    <name evidence="1" type="ORF">HNR45_000731</name>
</gene>
<dbReference type="PROSITE" id="PS51257">
    <property type="entry name" value="PROKAR_LIPOPROTEIN"/>
    <property type="match status" value="1"/>
</dbReference>
<dbReference type="AlphaFoldDB" id="A0A841R4J0"/>